<feature type="signal peptide" evidence="1">
    <location>
        <begin position="1"/>
        <end position="27"/>
    </location>
</feature>
<dbReference type="SUPFAM" id="SSF75011">
    <property type="entry name" value="3-carboxy-cis,cis-mucoante lactonizing enzyme"/>
    <property type="match status" value="1"/>
</dbReference>
<accession>A0A7G9GJT0</accession>
<evidence type="ECO:0000313" key="3">
    <source>
        <dbReference type="Proteomes" id="UP000515856"/>
    </source>
</evidence>
<dbReference type="RefSeq" id="WP_117453870.1">
    <property type="nucleotide sequence ID" value="NZ_CP060636.1"/>
</dbReference>
<dbReference type="Proteomes" id="UP000515856">
    <property type="component" value="Chromosome"/>
</dbReference>
<feature type="chain" id="PRO_5029021698" description="Lipoprotein" evidence="1">
    <location>
        <begin position="28"/>
        <end position="368"/>
    </location>
</feature>
<keyword evidence="1" id="KW-0732">Signal</keyword>
<keyword evidence="3" id="KW-1185">Reference proteome</keyword>
<reference evidence="2 3" key="1">
    <citation type="submission" date="2020-08" db="EMBL/GenBank/DDBJ databases">
        <authorList>
            <person name="Liu C."/>
            <person name="Sun Q."/>
        </authorList>
    </citation>
    <scope>NUCLEOTIDE SEQUENCE [LARGE SCALE GENOMIC DNA]</scope>
    <source>
        <strain evidence="2 3">NSJ-61</strain>
    </source>
</reference>
<dbReference type="PROSITE" id="PS51257">
    <property type="entry name" value="PROKAR_LIPOPROTEIN"/>
    <property type="match status" value="1"/>
</dbReference>
<dbReference type="KEGG" id="ehn:H9Q80_12380"/>
<name>A0A7G9GJT0_9FIRM</name>
<sequence length="368" mass="42068">MLRKINVLCCVAVMLLLGSCSSINTNADKPVKSKDGIDISSIQSQFANRFDSIIEFYELTPDDMLVIGNKGRDYYAGKYDFKSNTFTETKTPLKYDGVHGFIGFLNDGFYTSTTDDISIYDDDLNLKQTIDAPNSADQRQSYYNNPMALSKDGKKLYYSINNNMTQNLMEMDVQTNDKKVITEYEKPDELTMISAMAVTDDNTIAFVGQTLIPNKQERSVGSYGTINISSGKIDNHILNYIQFKYGNDIALVTDRKDTRDTDKPKNYVLELNGTTFEKHEVKSASYDVKPCSKHIFIAHDIYLTEDNKYKTYISSIYKDGKDIKDFDDSGKYKYLDYLTDFYSDKYGLYFQAVYDRSDQKNILNIKSV</sequence>
<dbReference type="EMBL" id="CP060636">
    <property type="protein sequence ID" value="QNM11062.1"/>
    <property type="molecule type" value="Genomic_DNA"/>
</dbReference>
<proteinExistence type="predicted"/>
<evidence type="ECO:0008006" key="4">
    <source>
        <dbReference type="Google" id="ProtNLM"/>
    </source>
</evidence>
<evidence type="ECO:0000313" key="2">
    <source>
        <dbReference type="EMBL" id="QNM11062.1"/>
    </source>
</evidence>
<dbReference type="AlphaFoldDB" id="A0A7G9GJT0"/>
<evidence type="ECO:0000256" key="1">
    <source>
        <dbReference type="SAM" id="SignalP"/>
    </source>
</evidence>
<protein>
    <recommendedName>
        <fullName evidence="4">Lipoprotein</fullName>
    </recommendedName>
</protein>
<organism evidence="2 3">
    <name type="scientific">[Eubacterium] hominis</name>
    <dbReference type="NCBI Taxonomy" id="2764325"/>
    <lineage>
        <taxon>Bacteria</taxon>
        <taxon>Bacillati</taxon>
        <taxon>Bacillota</taxon>
        <taxon>Erysipelotrichia</taxon>
        <taxon>Erysipelotrichales</taxon>
        <taxon>Erysipelotrichaceae</taxon>
        <taxon>Amedibacillus</taxon>
    </lineage>
</organism>
<gene>
    <name evidence="2" type="ORF">H9Q80_12380</name>
</gene>